<dbReference type="CDD" id="cd00093">
    <property type="entry name" value="HTH_XRE"/>
    <property type="match status" value="1"/>
</dbReference>
<keyword evidence="6" id="KW-1185">Reference proteome</keyword>
<gene>
    <name evidence="5" type="ORF">J2W40_001562</name>
</gene>
<dbReference type="Pfam" id="PF01381">
    <property type="entry name" value="HTH_3"/>
    <property type="match status" value="1"/>
</dbReference>
<reference evidence="5 6" key="1">
    <citation type="submission" date="2023-07" db="EMBL/GenBank/DDBJ databases">
        <title>Sorghum-associated microbial communities from plants grown in Nebraska, USA.</title>
        <authorList>
            <person name="Schachtman D."/>
        </authorList>
    </citation>
    <scope>NUCLEOTIDE SEQUENCE [LARGE SCALE GENOMIC DNA]</scope>
    <source>
        <strain evidence="5 6">4256</strain>
    </source>
</reference>
<dbReference type="Proteomes" id="UP001267638">
    <property type="component" value="Unassembled WGS sequence"/>
</dbReference>
<keyword evidence="3" id="KW-0804">Transcription</keyword>
<dbReference type="InterPro" id="IPR050807">
    <property type="entry name" value="TransReg_Diox_bact_type"/>
</dbReference>
<comment type="caution">
    <text evidence="5">The sequence shown here is derived from an EMBL/GenBank/DDBJ whole genome shotgun (WGS) entry which is preliminary data.</text>
</comment>
<evidence type="ECO:0000256" key="2">
    <source>
        <dbReference type="ARBA" id="ARBA00023125"/>
    </source>
</evidence>
<dbReference type="EMBL" id="JAVDWV010000006">
    <property type="protein sequence ID" value="MDR7154747.1"/>
    <property type="molecule type" value="Genomic_DNA"/>
</dbReference>
<dbReference type="PROSITE" id="PS50943">
    <property type="entry name" value="HTH_CROC1"/>
    <property type="match status" value="1"/>
</dbReference>
<dbReference type="PANTHER" id="PTHR46797">
    <property type="entry name" value="HTH-TYPE TRANSCRIPTIONAL REGULATOR"/>
    <property type="match status" value="1"/>
</dbReference>
<protein>
    <submittedName>
        <fullName evidence="5">Transcriptional regulator with XRE-family HTH domain</fullName>
    </submittedName>
</protein>
<dbReference type="PANTHER" id="PTHR46797:SF23">
    <property type="entry name" value="HTH-TYPE TRANSCRIPTIONAL REGULATOR SUTR"/>
    <property type="match status" value="1"/>
</dbReference>
<evidence type="ECO:0000259" key="4">
    <source>
        <dbReference type="PROSITE" id="PS50943"/>
    </source>
</evidence>
<dbReference type="Gene3D" id="1.10.260.40">
    <property type="entry name" value="lambda repressor-like DNA-binding domains"/>
    <property type="match status" value="1"/>
</dbReference>
<evidence type="ECO:0000256" key="1">
    <source>
        <dbReference type="ARBA" id="ARBA00023015"/>
    </source>
</evidence>
<name>A0ABU1X0Q2_SPHXE</name>
<dbReference type="SMART" id="SM00530">
    <property type="entry name" value="HTH_XRE"/>
    <property type="match status" value="1"/>
</dbReference>
<evidence type="ECO:0000313" key="5">
    <source>
        <dbReference type="EMBL" id="MDR7154747.1"/>
    </source>
</evidence>
<keyword evidence="1" id="KW-0805">Transcription regulation</keyword>
<accession>A0ABU1X0Q2</accession>
<dbReference type="InterPro" id="IPR010982">
    <property type="entry name" value="Lambda_DNA-bd_dom_sf"/>
</dbReference>
<feature type="domain" description="HTH cro/C1-type" evidence="4">
    <location>
        <begin position="32"/>
        <end position="86"/>
    </location>
</feature>
<organism evidence="5 6">
    <name type="scientific">Sphingobium xenophagum</name>
    <dbReference type="NCBI Taxonomy" id="121428"/>
    <lineage>
        <taxon>Bacteria</taxon>
        <taxon>Pseudomonadati</taxon>
        <taxon>Pseudomonadota</taxon>
        <taxon>Alphaproteobacteria</taxon>
        <taxon>Sphingomonadales</taxon>
        <taxon>Sphingomonadaceae</taxon>
        <taxon>Sphingobium</taxon>
    </lineage>
</organism>
<keyword evidence="2" id="KW-0238">DNA-binding</keyword>
<proteinExistence type="predicted"/>
<evidence type="ECO:0000256" key="3">
    <source>
        <dbReference type="ARBA" id="ARBA00023163"/>
    </source>
</evidence>
<dbReference type="SUPFAM" id="SSF47413">
    <property type="entry name" value="lambda repressor-like DNA-binding domains"/>
    <property type="match status" value="1"/>
</dbReference>
<dbReference type="InterPro" id="IPR001387">
    <property type="entry name" value="Cro/C1-type_HTH"/>
</dbReference>
<dbReference type="RefSeq" id="WP_310223298.1">
    <property type="nucleotide sequence ID" value="NZ_JAVDWV010000006.1"/>
</dbReference>
<evidence type="ECO:0000313" key="6">
    <source>
        <dbReference type="Proteomes" id="UP001267638"/>
    </source>
</evidence>
<sequence>MRYKCPWTESHLFLPILFDGRGKILHDLGNRIRTQRKSIGLTQEALALVANVDRSYYGAVERGERNVTFTVLCRLCIALQCDVTKLTVGLPKAG</sequence>